<dbReference type="GO" id="GO:0005737">
    <property type="term" value="C:cytoplasm"/>
    <property type="evidence" value="ECO:0007669"/>
    <property type="project" value="UniProtKB-SubCell"/>
</dbReference>
<protein>
    <recommendedName>
        <fullName evidence="7">MI domain-containing protein</fullName>
    </recommendedName>
</protein>
<comment type="caution">
    <text evidence="8">The sequence shown here is derived from an EMBL/GenBank/DDBJ whole genome shotgun (WGS) entry which is preliminary data.</text>
</comment>
<comment type="similarity">
    <text evidence="2">Belongs to the PDCD4 family.</text>
</comment>
<dbReference type="EMBL" id="LVLJ01002026">
    <property type="protein sequence ID" value="OAE26948.1"/>
    <property type="molecule type" value="Genomic_DNA"/>
</dbReference>
<dbReference type="PANTHER" id="PTHR12626">
    <property type="entry name" value="PROGRAMMED CELL DEATH 4"/>
    <property type="match status" value="1"/>
</dbReference>
<dbReference type="SUPFAM" id="SSF48371">
    <property type="entry name" value="ARM repeat"/>
    <property type="match status" value="1"/>
</dbReference>
<dbReference type="InterPro" id="IPR039778">
    <property type="entry name" value="PDCD4"/>
</dbReference>
<evidence type="ECO:0000256" key="2">
    <source>
        <dbReference type="ARBA" id="ARBA00005497"/>
    </source>
</evidence>
<dbReference type="SMART" id="SM00544">
    <property type="entry name" value="MA3"/>
    <property type="match status" value="1"/>
</dbReference>
<evidence type="ECO:0000259" key="7">
    <source>
        <dbReference type="PROSITE" id="PS51366"/>
    </source>
</evidence>
<evidence type="ECO:0000313" key="8">
    <source>
        <dbReference type="EMBL" id="OAE26948.1"/>
    </source>
</evidence>
<feature type="domain" description="MI" evidence="7">
    <location>
        <begin position="149"/>
        <end position="271"/>
    </location>
</feature>
<reference evidence="8" key="1">
    <citation type="submission" date="2016-03" db="EMBL/GenBank/DDBJ databases">
        <title>Mechanisms controlling the formation of the plant cell surface in tip-growing cells are functionally conserved among land plants.</title>
        <authorList>
            <person name="Honkanen S."/>
            <person name="Jones V.A."/>
            <person name="Morieri G."/>
            <person name="Champion C."/>
            <person name="Hetherington A.J."/>
            <person name="Kelly S."/>
            <person name="Saint-Marcoux D."/>
            <person name="Proust H."/>
            <person name="Prescott H."/>
            <person name="Dolan L."/>
        </authorList>
    </citation>
    <scope>NUCLEOTIDE SEQUENCE [LARGE SCALE GENOMIC DNA]</scope>
    <source>
        <tissue evidence="8">Whole gametophyte</tissue>
    </source>
</reference>
<evidence type="ECO:0000313" key="9">
    <source>
        <dbReference type="Proteomes" id="UP000077202"/>
    </source>
</evidence>
<evidence type="ECO:0000256" key="4">
    <source>
        <dbReference type="ARBA" id="ARBA00022737"/>
    </source>
</evidence>
<dbReference type="PROSITE" id="PS51366">
    <property type="entry name" value="MI"/>
    <property type="match status" value="1"/>
</dbReference>
<dbReference type="PANTHER" id="PTHR12626:SF0">
    <property type="entry name" value="PROGRAMMED CELL DEATH PROTEIN 4"/>
    <property type="match status" value="1"/>
</dbReference>
<dbReference type="GO" id="GO:0045892">
    <property type="term" value="P:negative regulation of DNA-templated transcription"/>
    <property type="evidence" value="ECO:0007669"/>
    <property type="project" value="InterPro"/>
</dbReference>
<name>A0A176W1K7_MARPO</name>
<dbReference type="InterPro" id="IPR003891">
    <property type="entry name" value="Initiation_fac_eIF4g_MI"/>
</dbReference>
<keyword evidence="9" id="KW-1185">Reference proteome</keyword>
<evidence type="ECO:0000256" key="3">
    <source>
        <dbReference type="ARBA" id="ARBA00022490"/>
    </source>
</evidence>
<feature type="region of interest" description="Disordered" evidence="6">
    <location>
        <begin position="80"/>
        <end position="121"/>
    </location>
</feature>
<evidence type="ECO:0000256" key="5">
    <source>
        <dbReference type="ARBA" id="ARBA00023242"/>
    </source>
</evidence>
<dbReference type="Gene3D" id="1.25.40.180">
    <property type="match status" value="1"/>
</dbReference>
<gene>
    <name evidence="8" type="ORF">AXG93_2277s1010</name>
</gene>
<proteinExistence type="inferred from homology"/>
<evidence type="ECO:0000256" key="1">
    <source>
        <dbReference type="ARBA" id="ARBA00004496"/>
    </source>
</evidence>
<keyword evidence="4" id="KW-0677">Repeat</keyword>
<dbReference type="Proteomes" id="UP000077202">
    <property type="component" value="Unassembled WGS sequence"/>
</dbReference>
<dbReference type="AlphaFoldDB" id="A0A176W1K7"/>
<comment type="subcellular location">
    <subcellularLocation>
        <location evidence="1">Cytoplasm</location>
    </subcellularLocation>
</comment>
<accession>A0A176W1K7</accession>
<evidence type="ECO:0000256" key="6">
    <source>
        <dbReference type="SAM" id="MobiDB-lite"/>
    </source>
</evidence>
<keyword evidence="5" id="KW-0539">Nucleus</keyword>
<keyword evidence="3" id="KW-0963">Cytoplasm</keyword>
<sequence length="272" mass="30537">MMAIREICELDDDLKAAANLKYPGEEGGPSAVDNEEPLEAEIASDQEENIGPILTQRFLEGDKHCPAGSRGRAASYNLKDGQRMPFSGQRKCRKQNRPGFEAGSTSNEHAKPPKLFPATVTHSVPLNPRRWLSSSEEDELEDNKDDELEFDPVLLRILCSFPKRNGFVEEAAANLQDVGSPNNHHYFVKKLMSMAMDKHHPQKKMASVLIYALYNDSIEPEKLAKGYMKLLMSEYHLKLDVPYVTDILALFLNSCTGVEKQLYFGTCQVDVC</sequence>
<dbReference type="Pfam" id="PF02847">
    <property type="entry name" value="MA3"/>
    <property type="match status" value="1"/>
</dbReference>
<dbReference type="InterPro" id="IPR016024">
    <property type="entry name" value="ARM-type_fold"/>
</dbReference>
<organism evidence="8 9">
    <name type="scientific">Marchantia polymorpha subsp. ruderalis</name>
    <dbReference type="NCBI Taxonomy" id="1480154"/>
    <lineage>
        <taxon>Eukaryota</taxon>
        <taxon>Viridiplantae</taxon>
        <taxon>Streptophyta</taxon>
        <taxon>Embryophyta</taxon>
        <taxon>Marchantiophyta</taxon>
        <taxon>Marchantiopsida</taxon>
        <taxon>Marchantiidae</taxon>
        <taxon>Marchantiales</taxon>
        <taxon>Marchantiaceae</taxon>
        <taxon>Marchantia</taxon>
    </lineage>
</organism>